<evidence type="ECO:0000256" key="1">
    <source>
        <dbReference type="ARBA" id="ARBA00023015"/>
    </source>
</evidence>
<comment type="caution">
    <text evidence="5">The sequence shown here is derived from an EMBL/GenBank/DDBJ whole genome shotgun (WGS) entry which is preliminary data.</text>
</comment>
<dbReference type="PANTHER" id="PTHR30146:SF109">
    <property type="entry name" value="HTH-TYPE TRANSCRIPTIONAL REGULATOR GALS"/>
    <property type="match status" value="1"/>
</dbReference>
<dbReference type="GO" id="GO:0003677">
    <property type="term" value="F:DNA binding"/>
    <property type="evidence" value="ECO:0007669"/>
    <property type="project" value="UniProtKB-KW"/>
</dbReference>
<evidence type="ECO:0000259" key="4">
    <source>
        <dbReference type="PROSITE" id="PS50932"/>
    </source>
</evidence>
<name>A0ABP7D0T5_9MICC</name>
<accession>A0ABP7D0T5</accession>
<dbReference type="EMBL" id="BAABCJ010000001">
    <property type="protein sequence ID" value="GAA3697826.1"/>
    <property type="molecule type" value="Genomic_DNA"/>
</dbReference>
<gene>
    <name evidence="5" type="ORF">GCM10022377_08420</name>
</gene>
<dbReference type="Gene3D" id="3.40.50.2300">
    <property type="match status" value="2"/>
</dbReference>
<dbReference type="Proteomes" id="UP001501536">
    <property type="component" value="Unassembled WGS sequence"/>
</dbReference>
<dbReference type="InterPro" id="IPR046335">
    <property type="entry name" value="LacI/GalR-like_sensor"/>
</dbReference>
<dbReference type="CDD" id="cd01574">
    <property type="entry name" value="PBP1_LacI"/>
    <property type="match status" value="1"/>
</dbReference>
<proteinExistence type="predicted"/>
<feature type="domain" description="HTH lacI-type" evidence="4">
    <location>
        <begin position="1"/>
        <end position="53"/>
    </location>
</feature>
<dbReference type="SMART" id="SM00354">
    <property type="entry name" value="HTH_LACI"/>
    <property type="match status" value="1"/>
</dbReference>
<evidence type="ECO:0000313" key="6">
    <source>
        <dbReference type="Proteomes" id="UP001501536"/>
    </source>
</evidence>
<dbReference type="SUPFAM" id="SSF53822">
    <property type="entry name" value="Periplasmic binding protein-like I"/>
    <property type="match status" value="1"/>
</dbReference>
<organism evidence="5 6">
    <name type="scientific">Zhihengliuella alba</name>
    <dbReference type="NCBI Taxonomy" id="547018"/>
    <lineage>
        <taxon>Bacteria</taxon>
        <taxon>Bacillati</taxon>
        <taxon>Actinomycetota</taxon>
        <taxon>Actinomycetes</taxon>
        <taxon>Micrococcales</taxon>
        <taxon>Micrococcaceae</taxon>
        <taxon>Zhihengliuella</taxon>
    </lineage>
</organism>
<dbReference type="Pfam" id="PF00356">
    <property type="entry name" value="LacI"/>
    <property type="match status" value="1"/>
</dbReference>
<dbReference type="PANTHER" id="PTHR30146">
    <property type="entry name" value="LACI-RELATED TRANSCRIPTIONAL REPRESSOR"/>
    <property type="match status" value="1"/>
</dbReference>
<dbReference type="PROSITE" id="PS00356">
    <property type="entry name" value="HTH_LACI_1"/>
    <property type="match status" value="1"/>
</dbReference>
<keyword evidence="6" id="KW-1185">Reference proteome</keyword>
<reference evidence="6" key="1">
    <citation type="journal article" date="2019" name="Int. J. Syst. Evol. Microbiol.">
        <title>The Global Catalogue of Microorganisms (GCM) 10K type strain sequencing project: providing services to taxonomists for standard genome sequencing and annotation.</title>
        <authorList>
            <consortium name="The Broad Institute Genomics Platform"/>
            <consortium name="The Broad Institute Genome Sequencing Center for Infectious Disease"/>
            <person name="Wu L."/>
            <person name="Ma J."/>
        </authorList>
    </citation>
    <scope>NUCLEOTIDE SEQUENCE [LARGE SCALE GENOMIC DNA]</scope>
    <source>
        <strain evidence="6">JCM 16961</strain>
    </source>
</reference>
<dbReference type="SUPFAM" id="SSF47413">
    <property type="entry name" value="lambda repressor-like DNA-binding domains"/>
    <property type="match status" value="1"/>
</dbReference>
<dbReference type="CDD" id="cd01392">
    <property type="entry name" value="HTH_LacI"/>
    <property type="match status" value="1"/>
</dbReference>
<dbReference type="InterPro" id="IPR000843">
    <property type="entry name" value="HTH_LacI"/>
</dbReference>
<keyword evidence="2 5" id="KW-0238">DNA-binding</keyword>
<evidence type="ECO:0000256" key="2">
    <source>
        <dbReference type="ARBA" id="ARBA00023125"/>
    </source>
</evidence>
<dbReference type="Pfam" id="PF13377">
    <property type="entry name" value="Peripla_BP_3"/>
    <property type="match status" value="1"/>
</dbReference>
<protein>
    <submittedName>
        <fullName evidence="5">LacI family DNA-binding transcriptional regulator</fullName>
    </submittedName>
</protein>
<keyword evidence="3" id="KW-0804">Transcription</keyword>
<dbReference type="InterPro" id="IPR010982">
    <property type="entry name" value="Lambda_DNA-bd_dom_sf"/>
</dbReference>
<dbReference type="InterPro" id="IPR028082">
    <property type="entry name" value="Peripla_BP_I"/>
</dbReference>
<sequence>MSDVATLAGVSHQTVSRVLNDHPNVRPGTKERVLAAIEELGYRRNRAARALVTSQSSTIGILTVGNANFGPASTVLAVESAARAQGYFVSVSSLEAFDAVAARTALGHLVDQGIDGIVVVAPLVEVARVVEEAGLQVPAVIVAANPDAAATDTLRYVCTDQRRAARDATEHLLGLGHRRIAHVSGEMAWIDALERNAAWRAAMEERGLEATEYAAGGWAAANGYRMGRRIADEIVAGDGPTAIFAANDYIAIGLLRAFWERDLRVPEDVSVVGVDDLQDSAYFIPGLTTIRQPFTAMGQAAMRALLGIAAGQPRSEGRFDAVLEPELIVRDSTAPPPAG</sequence>
<dbReference type="Gene3D" id="1.10.260.40">
    <property type="entry name" value="lambda repressor-like DNA-binding domains"/>
    <property type="match status" value="1"/>
</dbReference>
<evidence type="ECO:0000313" key="5">
    <source>
        <dbReference type="EMBL" id="GAA3697826.1"/>
    </source>
</evidence>
<dbReference type="PROSITE" id="PS50932">
    <property type="entry name" value="HTH_LACI_2"/>
    <property type="match status" value="1"/>
</dbReference>
<evidence type="ECO:0000256" key="3">
    <source>
        <dbReference type="ARBA" id="ARBA00023163"/>
    </source>
</evidence>
<keyword evidence="1" id="KW-0805">Transcription regulation</keyword>